<reference evidence="6 7" key="1">
    <citation type="submission" date="2016-10" db="EMBL/GenBank/DDBJ databases">
        <authorList>
            <person name="de Groot N.N."/>
        </authorList>
    </citation>
    <scope>NUCLEOTIDE SEQUENCE [LARGE SCALE GENOMIC DNA]</scope>
    <source>
        <strain evidence="6 7">GAS232</strain>
    </source>
</reference>
<keyword evidence="3" id="KW-0998">Cell outer membrane</keyword>
<sequence length="1159" mass="124649">MNTPRGLWCTVALVSPLLLISASAHAQSSFGQISGVVTDQTGAAIPNANISITSATTQATRTTVSDSGGSYIVTNLPIGEYVISVKQPGFREAKQSNVTITADAKVTSNFSLQLGQLSEVVEVQGGAIETLNTTSGEVSRVIDAKQVENLALNGRNYTQLLTLVPGAVVTNPDIFAVTTSLASNNQTINGNRSDSNNLTVDGAYNQVAGSNGSLMNNVGADFISEVKINTSNSSAEYGRTQGPTFNIVTKSGSNAFHGGAFEFHRNSYLDATNYIARKKTQLIYNDFGFFVGGPILRDKLFFFVGEEWKRLRQQATASTFTVPTTAMLNGDFSALCSASKDAAGNPGAFNGAGVCSAVSGTFGQLYYPGTTTPIPNNNISSLMSVDGKAIANIYKTIIAGGLSYRDGGIPSNNLTLAPPNPLNFHQDLVRVDYVINQKHSLFARWIHDQNTLIDPFGTFANGGILNTTPTTRNRPGQSYLISETWTIRQNLINQVQANASWAAQRIPPYGDNWKRETYGFAFNKLYPGVGPYPNGIPIGNITNFAGFQGPNFSLMSPSTDIQVADNVTYVKGSQNIKFGVVYIRDRVDQNGRSNYTGTVTFNQNGTATARSSNCGQATFNTTCYSLSDAFLGNFQSYSENSADPVGHFRFNQIEGYIQDQWRITRNLSLDLGLRYQWLQPFYAQGNNLTNFDPAVYNSANAVAVTPGGTLANPGVGNPYNGLIRVGDGVPQDQQKRVPNVNTSLFGLIPAGAPRGFYKMNGAVGPRFGFAYAADDKTSIRGGAGLFFYRPQGNLVFSQLNLPPFLQNTQFGVGNLATLNSLSATSTGLQAGISAVDPKGKSPYTWQYSLGVQRQLPAKVLIEASYVGSVAHHQLRQPNINIPDLAPVFANQNSTSPNSSIAAFNPYLGFNAISSNRFDSNYNYNSMQLFASKRSGALTTTLSYTYSKALGDSSGNNITLEKWRDLQYNYGPLSNDRRHAFVASFTLQTPELKGRNFLLREVAGGWQLSGVARLQSGAYYTIQQTSTIQLGTTRADYTPGQGRVYNPHAGLCGYLNNGGGGTCNDSAKPYVTTPKAQASHYGNAPVGGVVGPGLAQTDATLSKTFPFGEIARLKLQADMFNVLNRTNFNGLNLNTSSSNYGTISSAFPPRQMQLGARILF</sequence>
<dbReference type="GO" id="GO:0035556">
    <property type="term" value="P:intracellular signal transduction"/>
    <property type="evidence" value="ECO:0007669"/>
    <property type="project" value="InterPro"/>
</dbReference>
<feature type="chain" id="PRO_5009241567" evidence="4">
    <location>
        <begin position="27"/>
        <end position="1159"/>
    </location>
</feature>
<name>A0A1G7JE39_9BACT</name>
<dbReference type="Proteomes" id="UP000182427">
    <property type="component" value="Chromosome I"/>
</dbReference>
<keyword evidence="6" id="KW-0675">Receptor</keyword>
<evidence type="ECO:0000313" key="6">
    <source>
        <dbReference type="EMBL" id="SDF23191.1"/>
    </source>
</evidence>
<dbReference type="SUPFAM" id="SSF49452">
    <property type="entry name" value="Starch-binding domain-like"/>
    <property type="match status" value="1"/>
</dbReference>
<keyword evidence="4" id="KW-0732">Signal</keyword>
<evidence type="ECO:0000256" key="1">
    <source>
        <dbReference type="ARBA" id="ARBA00004442"/>
    </source>
</evidence>
<dbReference type="GO" id="GO:0030246">
    <property type="term" value="F:carbohydrate binding"/>
    <property type="evidence" value="ECO:0007669"/>
    <property type="project" value="InterPro"/>
</dbReference>
<gene>
    <name evidence="6" type="ORF">SAMN05444167_1788</name>
</gene>
<dbReference type="InterPro" id="IPR003533">
    <property type="entry name" value="Doublecortin_dom"/>
</dbReference>
<dbReference type="Gene3D" id="2.40.170.20">
    <property type="entry name" value="TonB-dependent receptor, beta-barrel domain"/>
    <property type="match status" value="1"/>
</dbReference>
<dbReference type="PROSITE" id="PS50309">
    <property type="entry name" value="DC"/>
    <property type="match status" value="1"/>
</dbReference>
<dbReference type="RefSeq" id="WP_083344820.1">
    <property type="nucleotide sequence ID" value="NZ_LT629690.1"/>
</dbReference>
<dbReference type="InterPro" id="IPR036942">
    <property type="entry name" value="Beta-barrel_TonB_sf"/>
</dbReference>
<dbReference type="Pfam" id="PF13620">
    <property type="entry name" value="CarboxypepD_reg"/>
    <property type="match status" value="1"/>
</dbReference>
<dbReference type="Gene3D" id="2.60.40.1120">
    <property type="entry name" value="Carboxypeptidase-like, regulatory domain"/>
    <property type="match status" value="1"/>
</dbReference>
<evidence type="ECO:0000313" key="7">
    <source>
        <dbReference type="Proteomes" id="UP000182427"/>
    </source>
</evidence>
<evidence type="ECO:0000256" key="4">
    <source>
        <dbReference type="SAM" id="SignalP"/>
    </source>
</evidence>
<dbReference type="Pfam" id="PF25183">
    <property type="entry name" value="OMP_b-brl_4"/>
    <property type="match status" value="1"/>
</dbReference>
<dbReference type="EMBL" id="LT629690">
    <property type="protein sequence ID" value="SDF23191.1"/>
    <property type="molecule type" value="Genomic_DNA"/>
</dbReference>
<organism evidence="6 7">
    <name type="scientific">Terriglobus roseus</name>
    <dbReference type="NCBI Taxonomy" id="392734"/>
    <lineage>
        <taxon>Bacteria</taxon>
        <taxon>Pseudomonadati</taxon>
        <taxon>Acidobacteriota</taxon>
        <taxon>Terriglobia</taxon>
        <taxon>Terriglobales</taxon>
        <taxon>Acidobacteriaceae</taxon>
        <taxon>Terriglobus</taxon>
    </lineage>
</organism>
<proteinExistence type="predicted"/>
<keyword evidence="2" id="KW-0472">Membrane</keyword>
<dbReference type="InterPro" id="IPR012910">
    <property type="entry name" value="Plug_dom"/>
</dbReference>
<dbReference type="OrthoDB" id="97893at2"/>
<dbReference type="InterPro" id="IPR057601">
    <property type="entry name" value="Oar-like_b-barrel"/>
</dbReference>
<feature type="signal peptide" evidence="4">
    <location>
        <begin position="1"/>
        <end position="26"/>
    </location>
</feature>
<keyword evidence="7" id="KW-1185">Reference proteome</keyword>
<feature type="domain" description="Doublecortin" evidence="5">
    <location>
        <begin position="81"/>
        <end position="157"/>
    </location>
</feature>
<protein>
    <submittedName>
        <fullName evidence="6">TonB-dependent Receptor Plug Domain</fullName>
    </submittedName>
</protein>
<dbReference type="Pfam" id="PF07715">
    <property type="entry name" value="Plug"/>
    <property type="match status" value="1"/>
</dbReference>
<dbReference type="GO" id="GO:0009279">
    <property type="term" value="C:cell outer membrane"/>
    <property type="evidence" value="ECO:0007669"/>
    <property type="project" value="UniProtKB-SubCell"/>
</dbReference>
<evidence type="ECO:0000259" key="5">
    <source>
        <dbReference type="PROSITE" id="PS50309"/>
    </source>
</evidence>
<dbReference type="AlphaFoldDB" id="A0A1G7JE39"/>
<comment type="subcellular location">
    <subcellularLocation>
        <location evidence="1">Cell outer membrane</location>
    </subcellularLocation>
</comment>
<evidence type="ECO:0000256" key="3">
    <source>
        <dbReference type="ARBA" id="ARBA00023237"/>
    </source>
</evidence>
<accession>A0A1G7JE39</accession>
<dbReference type="SUPFAM" id="SSF56935">
    <property type="entry name" value="Porins"/>
    <property type="match status" value="1"/>
</dbReference>
<evidence type="ECO:0000256" key="2">
    <source>
        <dbReference type="ARBA" id="ARBA00023136"/>
    </source>
</evidence>
<dbReference type="InterPro" id="IPR013784">
    <property type="entry name" value="Carb-bd-like_fold"/>
</dbReference>